<keyword evidence="2" id="KW-1185">Reference proteome</keyword>
<protein>
    <submittedName>
        <fullName evidence="1">Uncharacterized protein</fullName>
    </submittedName>
</protein>
<reference evidence="1" key="1">
    <citation type="submission" date="2022-10" db="EMBL/GenBank/DDBJ databases">
        <title>The complete genomes of actinobacterial strains from the NBC collection.</title>
        <authorList>
            <person name="Joergensen T.S."/>
            <person name="Alvarez Arevalo M."/>
            <person name="Sterndorff E.B."/>
            <person name="Faurdal D."/>
            <person name="Vuksanovic O."/>
            <person name="Mourched A.-S."/>
            <person name="Charusanti P."/>
            <person name="Shaw S."/>
            <person name="Blin K."/>
            <person name="Weber T."/>
        </authorList>
    </citation>
    <scope>NUCLEOTIDE SEQUENCE</scope>
    <source>
        <strain evidence="1">NBC_01432</strain>
    </source>
</reference>
<proteinExistence type="predicted"/>
<gene>
    <name evidence="1" type="ORF">OG442_03460</name>
</gene>
<organism evidence="1 2">
    <name type="scientific">Streptomyces niveus</name>
    <name type="common">Streptomyces spheroides</name>
    <dbReference type="NCBI Taxonomy" id="193462"/>
    <lineage>
        <taxon>Bacteria</taxon>
        <taxon>Bacillati</taxon>
        <taxon>Actinomycetota</taxon>
        <taxon>Actinomycetes</taxon>
        <taxon>Kitasatosporales</taxon>
        <taxon>Streptomycetaceae</taxon>
        <taxon>Streptomyces</taxon>
    </lineage>
</organism>
<sequence>MTDRLTKACEALRVPRGALLDALRELSWGPVSRPGPHSVQALYEQVLEAVGELPLDAVQPGDISAAMQVRIGVLDVHVPPPSDTLAQCIAHTVDDLGVGELGELARYALDQTGLTCGAATVACEREGGDHGALDRLAAEVLVDEIVERSPQAWGRSHADAVRAAMYRSLADLADTLLEVSESTPTPLDWADDHANHQQCASAHIHGVVRPVVIHRRETGVASDTAYRCHPTLQPPSPWGWRLEPGPGEPAPRGCGPYPSALAARHAAECAITALAAGRCRLGNERA</sequence>
<evidence type="ECO:0000313" key="1">
    <source>
        <dbReference type="EMBL" id="WUX50689.1"/>
    </source>
</evidence>
<dbReference type="RefSeq" id="WP_329074322.1">
    <property type="nucleotide sequence ID" value="NZ_CP109495.1"/>
</dbReference>
<name>A0ABZ1ZZW1_STRNV</name>
<accession>A0ABZ1ZZW1</accession>
<dbReference type="EMBL" id="CP109495">
    <property type="protein sequence ID" value="WUX50689.1"/>
    <property type="molecule type" value="Genomic_DNA"/>
</dbReference>
<dbReference type="Proteomes" id="UP001432209">
    <property type="component" value="Chromosome"/>
</dbReference>
<evidence type="ECO:0000313" key="2">
    <source>
        <dbReference type="Proteomes" id="UP001432209"/>
    </source>
</evidence>